<sequence>MADLAYLVVAAGGFGVCVALVRALATSSTTGTGR</sequence>
<dbReference type="EMBL" id="FOJN01000009">
    <property type="protein sequence ID" value="SFA55285.1"/>
    <property type="molecule type" value="Genomic_DNA"/>
</dbReference>
<evidence type="ECO:0000256" key="1">
    <source>
        <dbReference type="SAM" id="Phobius"/>
    </source>
</evidence>
<dbReference type="AlphaFoldDB" id="A0A1I0TTZ0"/>
<accession>A0A1I0TTZ0</accession>
<keyword evidence="1" id="KW-1133">Transmembrane helix</keyword>
<organism evidence="2 3">
    <name type="scientific">Rhodococcoides kroppenstedtii</name>
    <dbReference type="NCBI Taxonomy" id="293050"/>
    <lineage>
        <taxon>Bacteria</taxon>
        <taxon>Bacillati</taxon>
        <taxon>Actinomycetota</taxon>
        <taxon>Actinomycetes</taxon>
        <taxon>Mycobacteriales</taxon>
        <taxon>Nocardiaceae</taxon>
        <taxon>Rhodococcoides</taxon>
    </lineage>
</organism>
<proteinExistence type="predicted"/>
<evidence type="ECO:0000313" key="3">
    <source>
        <dbReference type="Proteomes" id="UP000182054"/>
    </source>
</evidence>
<name>A0A1I0TTZ0_9NOCA</name>
<keyword evidence="1" id="KW-0472">Membrane</keyword>
<dbReference type="Proteomes" id="UP000182054">
    <property type="component" value="Unassembled WGS sequence"/>
</dbReference>
<evidence type="ECO:0000313" key="2">
    <source>
        <dbReference type="EMBL" id="SFA55285.1"/>
    </source>
</evidence>
<feature type="transmembrane region" description="Helical" evidence="1">
    <location>
        <begin position="6"/>
        <end position="25"/>
    </location>
</feature>
<reference evidence="2 3" key="1">
    <citation type="submission" date="2016-10" db="EMBL/GenBank/DDBJ databases">
        <authorList>
            <person name="de Groot N.N."/>
        </authorList>
    </citation>
    <scope>NUCLEOTIDE SEQUENCE [LARGE SCALE GENOMIC DNA]</scope>
    <source>
        <strain evidence="2 3">DSM 44908</strain>
    </source>
</reference>
<gene>
    <name evidence="2" type="ORF">SAMN05444374_109178</name>
</gene>
<protein>
    <submittedName>
        <fullName evidence="2">Uncharacterized protein</fullName>
    </submittedName>
</protein>
<keyword evidence="1" id="KW-0812">Transmembrane</keyword>